<dbReference type="Pfam" id="PF02136">
    <property type="entry name" value="NTF2"/>
    <property type="match status" value="1"/>
</dbReference>
<dbReference type="InterPro" id="IPR002075">
    <property type="entry name" value="NTF2_dom"/>
</dbReference>
<dbReference type="Proteomes" id="UP000492821">
    <property type="component" value="Unassembled WGS sequence"/>
</dbReference>
<reference evidence="4" key="1">
    <citation type="journal article" date="2013" name="Genetics">
        <title>The draft genome and transcriptome of Panagrellus redivivus are shaped by the harsh demands of a free-living lifestyle.</title>
        <authorList>
            <person name="Srinivasan J."/>
            <person name="Dillman A.R."/>
            <person name="Macchietto M.G."/>
            <person name="Heikkinen L."/>
            <person name="Lakso M."/>
            <person name="Fracchia K.M."/>
            <person name="Antoshechkin I."/>
            <person name="Mortazavi A."/>
            <person name="Wong G."/>
            <person name="Sternberg P.W."/>
        </authorList>
    </citation>
    <scope>NUCLEOTIDE SEQUENCE [LARGE SCALE GENOMIC DNA]</scope>
    <source>
        <strain evidence="4">MT8872</strain>
    </source>
</reference>
<keyword evidence="2" id="KW-0813">Transport</keyword>
<evidence type="ECO:0000256" key="2">
    <source>
        <dbReference type="RuleBase" id="RU369002"/>
    </source>
</evidence>
<dbReference type="FunFam" id="3.10.450.50:FF:000005">
    <property type="entry name" value="Nuclear transport factor 2"/>
    <property type="match status" value="1"/>
</dbReference>
<dbReference type="PROSITE" id="PS50177">
    <property type="entry name" value="NTF2_DOMAIN"/>
    <property type="match status" value="1"/>
</dbReference>
<dbReference type="GO" id="GO:0051028">
    <property type="term" value="P:mRNA transport"/>
    <property type="evidence" value="ECO:0007669"/>
    <property type="project" value="UniProtKB-UniRule"/>
</dbReference>
<dbReference type="GO" id="GO:0005635">
    <property type="term" value="C:nuclear envelope"/>
    <property type="evidence" value="ECO:0007669"/>
    <property type="project" value="UniProtKB-ARBA"/>
</dbReference>
<name>A0A7E4VPA1_PANRE</name>
<organism evidence="4 5">
    <name type="scientific">Panagrellus redivivus</name>
    <name type="common">Microworm</name>
    <dbReference type="NCBI Taxonomy" id="6233"/>
    <lineage>
        <taxon>Eukaryota</taxon>
        <taxon>Metazoa</taxon>
        <taxon>Ecdysozoa</taxon>
        <taxon>Nematoda</taxon>
        <taxon>Chromadorea</taxon>
        <taxon>Rhabditida</taxon>
        <taxon>Tylenchina</taxon>
        <taxon>Panagrolaimomorpha</taxon>
        <taxon>Panagrolaimoidea</taxon>
        <taxon>Panagrolaimidae</taxon>
        <taxon>Panagrellus</taxon>
    </lineage>
</organism>
<keyword evidence="2" id="KW-0653">Protein transport</keyword>
<comment type="subcellular location">
    <subcellularLocation>
        <location evidence="2">Cytoplasm</location>
    </subcellularLocation>
    <subcellularLocation>
        <location evidence="2">Nucleus</location>
    </subcellularLocation>
</comment>
<evidence type="ECO:0000259" key="3">
    <source>
        <dbReference type="PROSITE" id="PS50177"/>
    </source>
</evidence>
<sequence>MAYNPDFATIAEQFVAHYYGTFDVADANQRIAGLSPLYDPTNSYVTFEGNQVCGREAILQRAASLTFREIKRAVTKTDSQPLPDGSVLVSVLGQLKTDDDPINSYTQVFLLRPANGSFFIANEIFRLVLHDL</sequence>
<accession>A0A7E4VPA1</accession>
<keyword evidence="4" id="KW-1185">Reference proteome</keyword>
<dbReference type="InterPro" id="IPR032710">
    <property type="entry name" value="NTF2-like_dom_sf"/>
</dbReference>
<dbReference type="SUPFAM" id="SSF54427">
    <property type="entry name" value="NTF2-like"/>
    <property type="match status" value="1"/>
</dbReference>
<dbReference type="InterPro" id="IPR045875">
    <property type="entry name" value="NTF2"/>
</dbReference>
<dbReference type="AlphaFoldDB" id="A0A7E4VPA1"/>
<protein>
    <recommendedName>
        <fullName evidence="2">NTF2-related export protein</fullName>
    </recommendedName>
</protein>
<evidence type="ECO:0000313" key="4">
    <source>
        <dbReference type="Proteomes" id="UP000492821"/>
    </source>
</evidence>
<dbReference type="CDD" id="cd00780">
    <property type="entry name" value="NTF2"/>
    <property type="match status" value="1"/>
</dbReference>
<comment type="function">
    <text evidence="2">Has a role in nuclear-cytoplasmic transport of proteins and mRNAs.</text>
</comment>
<dbReference type="InterPro" id="IPR018222">
    <property type="entry name" value="Nuclear_transport_factor_2_euk"/>
</dbReference>
<dbReference type="Gene3D" id="3.10.450.50">
    <property type="match status" value="1"/>
</dbReference>
<dbReference type="GO" id="GO:0006606">
    <property type="term" value="P:protein import into nucleus"/>
    <property type="evidence" value="ECO:0007669"/>
    <property type="project" value="UniProtKB-ARBA"/>
</dbReference>
<dbReference type="WBParaSite" id="Pan_g23239.t1">
    <property type="protein sequence ID" value="Pan_g23239.t1"/>
    <property type="gene ID" value="Pan_g23239"/>
</dbReference>
<evidence type="ECO:0000256" key="1">
    <source>
        <dbReference type="ARBA" id="ARBA00022490"/>
    </source>
</evidence>
<evidence type="ECO:0000313" key="5">
    <source>
        <dbReference type="WBParaSite" id="Pan_g23239.t1"/>
    </source>
</evidence>
<dbReference type="PANTHER" id="PTHR12612">
    <property type="entry name" value="NUCLEAR TRANSPORT FACTOR 2"/>
    <property type="match status" value="1"/>
</dbReference>
<keyword evidence="2" id="KW-0539">Nucleus</keyword>
<feature type="domain" description="NTF2" evidence="3">
    <location>
        <begin position="10"/>
        <end position="127"/>
    </location>
</feature>
<dbReference type="GO" id="GO:0005737">
    <property type="term" value="C:cytoplasm"/>
    <property type="evidence" value="ECO:0007669"/>
    <property type="project" value="UniProtKB-SubCell"/>
</dbReference>
<proteinExistence type="predicted"/>
<keyword evidence="1 2" id="KW-0963">Cytoplasm</keyword>
<reference evidence="5" key="2">
    <citation type="submission" date="2020-10" db="UniProtKB">
        <authorList>
            <consortium name="WormBaseParasite"/>
        </authorList>
    </citation>
    <scope>IDENTIFICATION</scope>
</reference>